<gene>
    <name evidence="2" type="ORF">SO694_000134132</name>
</gene>
<feature type="region of interest" description="Disordered" evidence="1">
    <location>
        <begin position="43"/>
        <end position="437"/>
    </location>
</feature>
<accession>A0ABR1G164</accession>
<feature type="compositionally biased region" description="Basic and acidic residues" evidence="1">
    <location>
        <begin position="660"/>
        <end position="671"/>
    </location>
</feature>
<evidence type="ECO:0000313" key="2">
    <source>
        <dbReference type="EMBL" id="KAK7242314.1"/>
    </source>
</evidence>
<feature type="compositionally biased region" description="Low complexity" evidence="1">
    <location>
        <begin position="205"/>
        <end position="223"/>
    </location>
</feature>
<name>A0ABR1G164_AURAN</name>
<protein>
    <submittedName>
        <fullName evidence="2">Uncharacterized protein</fullName>
    </submittedName>
</protein>
<dbReference type="EMBL" id="JBBJCI010000146">
    <property type="protein sequence ID" value="KAK7242314.1"/>
    <property type="molecule type" value="Genomic_DNA"/>
</dbReference>
<feature type="compositionally biased region" description="Basic and acidic residues" evidence="1">
    <location>
        <begin position="251"/>
        <end position="267"/>
    </location>
</feature>
<feature type="region of interest" description="Disordered" evidence="1">
    <location>
        <begin position="472"/>
        <end position="498"/>
    </location>
</feature>
<sequence length="752" mass="78278">MASPPPPQRRKAPRSGDRVVDAYLAQLRRQTKALSLDALVMPVASPHPAPRPAHYSPYAVGATPVRGDGDDAAYSLAALLTKDENASPERRPPSPERAVRDDEPLPEKPPAPPSDRRPLAPASLVQHETIEHPREREDRKPDVPKRWPPARAASPPRGALVAAEDAAAKQAHYAKTRPAARAPPAPLAADDDPYADDAEEHDIVAPYVPAPVVARPPSAKAPAVRPPPPPRARARREGAAAGRPGAAAPAARRETAAGRPGARRETAAGRPGPAGREPAAGPGARGRAAASSPRRARARRAAPRAPSPLDSDGEDDDADDDSGDGAEVDATLPAAFRESGKVPFPGGIPNARSRAVDPAPRRAAKATAAPAAATPEPKAPAPTKAAAAVKPAPAAANPAPDLPAAPRRPRPPPASPPEAAAAPVAETADAPVPKAVPAVPNGIWRCKRISAVVEADLRASLFPEHAATLDAIKGRSQREKRRSRASARRARAPAPSESAAASAIAGQLGAAAAEAAGRRADAAAAAAARAGDAARGLGRRCRSARRARVRVRDCGNDAAALRGAYTKAGDAWFCADCWVEFSNAYPDEWTDSFGEETRAAESPPSSPDDAPARRARARTSIGRLFGGGALIEDDDDDDEVAAAAPPSRRRGAGAGPSPVRRREPLLAERRASLLPVRTRAASDGASPQEAALSPEFVQRRSSLLRADARAPRADAERAARAPAPTPPPSPSPRSRRRRRRAPRVALRPVNPP</sequence>
<organism evidence="2 3">
    <name type="scientific">Aureococcus anophagefferens</name>
    <name type="common">Harmful bloom alga</name>
    <dbReference type="NCBI Taxonomy" id="44056"/>
    <lineage>
        <taxon>Eukaryota</taxon>
        <taxon>Sar</taxon>
        <taxon>Stramenopiles</taxon>
        <taxon>Ochrophyta</taxon>
        <taxon>Pelagophyceae</taxon>
        <taxon>Pelagomonadales</taxon>
        <taxon>Pelagomonadaceae</taxon>
        <taxon>Aureococcus</taxon>
    </lineage>
</organism>
<feature type="compositionally biased region" description="Low complexity" evidence="1">
    <location>
        <begin position="600"/>
        <end position="609"/>
    </location>
</feature>
<feature type="compositionally biased region" description="Low complexity" evidence="1">
    <location>
        <begin position="365"/>
        <end position="405"/>
    </location>
</feature>
<comment type="caution">
    <text evidence="2">The sequence shown here is derived from an EMBL/GenBank/DDBJ whole genome shotgun (WGS) entry which is preliminary data.</text>
</comment>
<feature type="compositionally biased region" description="Basic residues" evidence="1">
    <location>
        <begin position="478"/>
        <end position="491"/>
    </location>
</feature>
<proteinExistence type="predicted"/>
<keyword evidence="3" id="KW-1185">Reference proteome</keyword>
<feature type="region of interest" description="Disordered" evidence="1">
    <location>
        <begin position="594"/>
        <end position="752"/>
    </location>
</feature>
<feature type="compositionally biased region" description="Basic residues" evidence="1">
    <location>
        <begin position="733"/>
        <end position="742"/>
    </location>
</feature>
<feature type="compositionally biased region" description="Basic and acidic residues" evidence="1">
    <location>
        <begin position="706"/>
        <end position="719"/>
    </location>
</feature>
<feature type="compositionally biased region" description="Low complexity" evidence="1">
    <location>
        <begin position="239"/>
        <end position="250"/>
    </location>
</feature>
<dbReference type="Proteomes" id="UP001363151">
    <property type="component" value="Unassembled WGS sequence"/>
</dbReference>
<feature type="compositionally biased region" description="Acidic residues" evidence="1">
    <location>
        <begin position="311"/>
        <end position="327"/>
    </location>
</feature>
<reference evidence="2 3" key="1">
    <citation type="submission" date="2024-03" db="EMBL/GenBank/DDBJ databases">
        <title>Aureococcus anophagefferens CCMP1851 and Kratosvirus quantuckense: Draft genome of a second virus-susceptible host strain in the model system.</title>
        <authorList>
            <person name="Chase E."/>
            <person name="Truchon A.R."/>
            <person name="Schepens W."/>
            <person name="Wilhelm S.W."/>
        </authorList>
    </citation>
    <scope>NUCLEOTIDE SEQUENCE [LARGE SCALE GENOMIC DNA]</scope>
    <source>
        <strain evidence="2 3">CCMP1851</strain>
    </source>
</reference>
<feature type="compositionally biased region" description="Low complexity" evidence="1">
    <location>
        <begin position="417"/>
        <end position="437"/>
    </location>
</feature>
<evidence type="ECO:0000256" key="1">
    <source>
        <dbReference type="SAM" id="MobiDB-lite"/>
    </source>
</evidence>
<feature type="compositionally biased region" description="Acidic residues" evidence="1">
    <location>
        <begin position="189"/>
        <end position="200"/>
    </location>
</feature>
<evidence type="ECO:0000313" key="3">
    <source>
        <dbReference type="Proteomes" id="UP001363151"/>
    </source>
</evidence>
<feature type="compositionally biased region" description="Low complexity" evidence="1">
    <location>
        <begin position="268"/>
        <end position="293"/>
    </location>
</feature>
<feature type="compositionally biased region" description="Basic and acidic residues" evidence="1">
    <location>
        <begin position="81"/>
        <end position="106"/>
    </location>
</feature>
<feature type="compositionally biased region" description="Basic and acidic residues" evidence="1">
    <location>
        <begin position="128"/>
        <end position="145"/>
    </location>
</feature>
<feature type="compositionally biased region" description="Acidic residues" evidence="1">
    <location>
        <begin position="631"/>
        <end position="640"/>
    </location>
</feature>
<feature type="compositionally biased region" description="Low complexity" evidence="1">
    <location>
        <begin position="743"/>
        <end position="752"/>
    </location>
</feature>